<protein>
    <submittedName>
        <fullName evidence="13">PA domain-containing protein</fullName>
    </submittedName>
</protein>
<evidence type="ECO:0000313" key="14">
    <source>
        <dbReference type="Proteomes" id="UP000192907"/>
    </source>
</evidence>
<dbReference type="Gene3D" id="3.40.50.200">
    <property type="entry name" value="Peptidase S8/S53 domain"/>
    <property type="match status" value="1"/>
</dbReference>
<feature type="active site" description="Charge relay system" evidence="8 9">
    <location>
        <position position="193"/>
    </location>
</feature>
<feature type="active site" description="Charge relay system" evidence="8 9">
    <location>
        <position position="265"/>
    </location>
</feature>
<dbReference type="CDD" id="cd07474">
    <property type="entry name" value="Peptidases_S8_subtilisin_Vpr-like"/>
    <property type="match status" value="1"/>
</dbReference>
<organism evidence="13 14">
    <name type="scientific">Pseudobacteriovorax antillogorgiicola</name>
    <dbReference type="NCBI Taxonomy" id="1513793"/>
    <lineage>
        <taxon>Bacteria</taxon>
        <taxon>Pseudomonadati</taxon>
        <taxon>Bdellovibrionota</taxon>
        <taxon>Oligoflexia</taxon>
        <taxon>Oligoflexales</taxon>
        <taxon>Pseudobacteriovoracaceae</taxon>
        <taxon>Pseudobacteriovorax</taxon>
    </lineage>
</organism>
<dbReference type="GO" id="GO:0004252">
    <property type="term" value="F:serine-type endopeptidase activity"/>
    <property type="evidence" value="ECO:0007669"/>
    <property type="project" value="UniProtKB-UniRule"/>
</dbReference>
<dbReference type="Proteomes" id="UP000192907">
    <property type="component" value="Unassembled WGS sequence"/>
</dbReference>
<feature type="domain" description="PA" evidence="12">
    <location>
        <begin position="443"/>
        <end position="516"/>
    </location>
</feature>
<evidence type="ECO:0000259" key="11">
    <source>
        <dbReference type="Pfam" id="PF00082"/>
    </source>
</evidence>
<dbReference type="STRING" id="1513793.SAMN06296036_13253"/>
<dbReference type="EMBL" id="FWZT01000032">
    <property type="protein sequence ID" value="SMF78357.1"/>
    <property type="molecule type" value="Genomic_DNA"/>
</dbReference>
<dbReference type="PROSITE" id="PS00136">
    <property type="entry name" value="SUBTILASE_ASP"/>
    <property type="match status" value="1"/>
</dbReference>
<keyword evidence="14" id="KW-1185">Reference proteome</keyword>
<name>A0A1Y6CNH6_9BACT</name>
<dbReference type="InterPro" id="IPR036852">
    <property type="entry name" value="Peptidase_S8/S53_dom_sf"/>
</dbReference>
<dbReference type="Pfam" id="PF00082">
    <property type="entry name" value="Peptidase_S8"/>
    <property type="match status" value="1"/>
</dbReference>
<keyword evidence="2" id="KW-0134">Cell wall</keyword>
<evidence type="ECO:0000256" key="5">
    <source>
        <dbReference type="ARBA" id="ARBA00022729"/>
    </source>
</evidence>
<dbReference type="InterPro" id="IPR003137">
    <property type="entry name" value="PA_domain"/>
</dbReference>
<comment type="similarity">
    <text evidence="1 9 10">Belongs to the peptidase S8 family.</text>
</comment>
<evidence type="ECO:0000256" key="6">
    <source>
        <dbReference type="ARBA" id="ARBA00022801"/>
    </source>
</evidence>
<keyword evidence="6 9" id="KW-0378">Hydrolase</keyword>
<evidence type="ECO:0000256" key="10">
    <source>
        <dbReference type="RuleBase" id="RU003355"/>
    </source>
</evidence>
<feature type="active site" description="Charge relay system" evidence="8 9">
    <location>
        <position position="588"/>
    </location>
</feature>
<dbReference type="InterPro" id="IPR000209">
    <property type="entry name" value="Peptidase_S8/S53_dom"/>
</dbReference>
<dbReference type="PROSITE" id="PS51257">
    <property type="entry name" value="PROKAR_LIPOPROTEIN"/>
    <property type="match status" value="1"/>
</dbReference>
<dbReference type="Pfam" id="PF02225">
    <property type="entry name" value="PA"/>
    <property type="match status" value="1"/>
</dbReference>
<proteinExistence type="inferred from homology"/>
<evidence type="ECO:0000313" key="13">
    <source>
        <dbReference type="EMBL" id="SMF78357.1"/>
    </source>
</evidence>
<keyword evidence="4 9" id="KW-0645">Protease</keyword>
<dbReference type="PRINTS" id="PR00723">
    <property type="entry name" value="SUBTILISIN"/>
</dbReference>
<evidence type="ECO:0000259" key="12">
    <source>
        <dbReference type="Pfam" id="PF02225"/>
    </source>
</evidence>
<dbReference type="PROSITE" id="PS51892">
    <property type="entry name" value="SUBTILASE"/>
    <property type="match status" value="1"/>
</dbReference>
<reference evidence="14" key="1">
    <citation type="submission" date="2017-04" db="EMBL/GenBank/DDBJ databases">
        <authorList>
            <person name="Varghese N."/>
            <person name="Submissions S."/>
        </authorList>
    </citation>
    <scope>NUCLEOTIDE SEQUENCE [LARGE SCALE GENOMIC DNA]</scope>
    <source>
        <strain evidence="14">RKEM611</strain>
    </source>
</reference>
<dbReference type="Gene3D" id="3.50.30.30">
    <property type="match status" value="1"/>
</dbReference>
<dbReference type="InterPro" id="IPR034213">
    <property type="entry name" value="S8_Vpr-like"/>
</dbReference>
<keyword evidence="3" id="KW-0964">Secreted</keyword>
<dbReference type="InterPro" id="IPR050131">
    <property type="entry name" value="Peptidase_S8_subtilisin-like"/>
</dbReference>
<dbReference type="AlphaFoldDB" id="A0A1Y6CNH6"/>
<dbReference type="SUPFAM" id="SSF52743">
    <property type="entry name" value="Subtilisin-like"/>
    <property type="match status" value="1"/>
</dbReference>
<accession>A0A1Y6CNH6</accession>
<keyword evidence="5" id="KW-0732">Signal</keyword>
<dbReference type="InterPro" id="IPR046450">
    <property type="entry name" value="PA_dom_sf"/>
</dbReference>
<evidence type="ECO:0000256" key="1">
    <source>
        <dbReference type="ARBA" id="ARBA00011073"/>
    </source>
</evidence>
<evidence type="ECO:0000256" key="2">
    <source>
        <dbReference type="ARBA" id="ARBA00022512"/>
    </source>
</evidence>
<dbReference type="InterPro" id="IPR023828">
    <property type="entry name" value="Peptidase_S8_Ser-AS"/>
</dbReference>
<evidence type="ECO:0000256" key="8">
    <source>
        <dbReference type="PIRSR" id="PIRSR615500-1"/>
    </source>
</evidence>
<dbReference type="PROSITE" id="PS00138">
    <property type="entry name" value="SUBTILASE_SER"/>
    <property type="match status" value="1"/>
</dbReference>
<dbReference type="PANTHER" id="PTHR43806">
    <property type="entry name" value="PEPTIDASE S8"/>
    <property type="match status" value="1"/>
</dbReference>
<dbReference type="OrthoDB" id="5287364at2"/>
<keyword evidence="7 9" id="KW-0720">Serine protease</keyword>
<dbReference type="RefSeq" id="WP_132325369.1">
    <property type="nucleotide sequence ID" value="NZ_FWZT01000032.1"/>
</dbReference>
<dbReference type="PANTHER" id="PTHR43806:SF11">
    <property type="entry name" value="CEREVISIN-RELATED"/>
    <property type="match status" value="1"/>
</dbReference>
<evidence type="ECO:0000256" key="9">
    <source>
        <dbReference type="PROSITE-ProRule" id="PRU01240"/>
    </source>
</evidence>
<evidence type="ECO:0000256" key="4">
    <source>
        <dbReference type="ARBA" id="ARBA00022670"/>
    </source>
</evidence>
<evidence type="ECO:0000256" key="3">
    <source>
        <dbReference type="ARBA" id="ARBA00022525"/>
    </source>
</evidence>
<dbReference type="SUPFAM" id="SSF52025">
    <property type="entry name" value="PA domain"/>
    <property type="match status" value="1"/>
</dbReference>
<gene>
    <name evidence="13" type="ORF">SAMN06296036_13253</name>
</gene>
<dbReference type="PROSITE" id="PS00137">
    <property type="entry name" value="SUBTILASE_HIS"/>
    <property type="match status" value="1"/>
</dbReference>
<dbReference type="InterPro" id="IPR015500">
    <property type="entry name" value="Peptidase_S8_subtilisin-rel"/>
</dbReference>
<sequence>MKTSLPIVLGLLGVLTMTGCSNSKKNKDDAQATIESKEGQDLNSVSGRPAEVEQFLATVQFSEPALLTSSRYTNGKHVVDEALKERILNEHQQFKEMLEYLSPAIKIIHEYKMVLNGMTVLVPGKYQDRFYQMTSSMNAQSFKPQLIERADIQEEAAFRNSWGEVTSASFINASAFQSQFNARGEGIKVGIIDTGIDYTHKMFGGLGDATAYQNNDPKLIEDQSFPTAKVAGGYDFVGESYNSGGLTWDQRLPQPDPDPLDIGGHGTHVAGTVAGLGDGVNTYDGVAPKASLYALKVFGTSGSTSDSVVIAALEYAADPNGDLDPADKLDVVNLSLGGAFGSPNSLYDIAMRNLTIGRIMPVISAGNSGDRPYIVGSPSTTAESISVAASVDAMDHNWRSPALKAGFSGGDESVMGYAPSAITIPADGFSEAKALVDLGLGTSAPDDDTKADLLGKFALISRGETSFCSKGLIAQDGGAAGFVVYNNAAGDPITMGGDCMLQIPGVMISLADGDAIKEAMNGGDVMVTLDAGVFEEAPENIDKIAGFSSRGPRSIDSLLKPEITAPGVEIVSAAVGSGFRGVRFGGTSMAAPHVAGAAALLRQAFPNASVAELKSRMMNTSLTMKQDETNLYPLSRQGAGRIDILRAAQTPATVSPSALSLGQVSAGAERAIRVQFRVENSSDESQTFQVLAQSLSPELRMSFPSMVSVGAGEATMVRGDVHIESPYNAVPVTEIDGFVNLVQNSSVVLKIPVHGVRVKAADIRADRLTVASSSVDYVDAPAHTKVSNDGNAPGEALIFNLLAQDERAARNLKSSDRTFCDLQSVGYRVVDDWTSPLGGRYLDIAFKLYNPVTDWIFCQPTALIDMDGDELADFEVFGSDVQSYSLQIASEDNTNSILVDAERMRDIRRNYDLNFFPGQELDFGDAILDLQAYQTYNFSTVAMLRINLEAFDNQWQEMKLMPGVLSSWRGRAGDDFVSKWQSVYIDPAESSFFNFDPQFTVRAGDFEDLDLVKGIGQEPLILFYPQNAANFSVQQNDMQSQVLKPRYQF</sequence>
<dbReference type="InterPro" id="IPR022398">
    <property type="entry name" value="Peptidase_S8_His-AS"/>
</dbReference>
<dbReference type="InterPro" id="IPR023827">
    <property type="entry name" value="Peptidase_S8_Asp-AS"/>
</dbReference>
<feature type="domain" description="Peptidase S8/S53" evidence="11">
    <location>
        <begin position="184"/>
        <end position="640"/>
    </location>
</feature>
<evidence type="ECO:0000256" key="7">
    <source>
        <dbReference type="ARBA" id="ARBA00022825"/>
    </source>
</evidence>
<dbReference type="GO" id="GO:0006508">
    <property type="term" value="P:proteolysis"/>
    <property type="evidence" value="ECO:0007669"/>
    <property type="project" value="UniProtKB-KW"/>
</dbReference>